<evidence type="ECO:0000259" key="1">
    <source>
        <dbReference type="PROSITE" id="PS50943"/>
    </source>
</evidence>
<comment type="caution">
    <text evidence="2">The sequence shown here is derived from an EMBL/GenBank/DDBJ whole genome shotgun (WGS) entry which is preliminary data.</text>
</comment>
<dbReference type="PANTHER" id="PTHR35010">
    <property type="entry name" value="BLL4672 PROTEIN-RELATED"/>
    <property type="match status" value="1"/>
</dbReference>
<dbReference type="GeneID" id="91423927"/>
<dbReference type="CDD" id="cd00093">
    <property type="entry name" value="HTH_XRE"/>
    <property type="match status" value="1"/>
</dbReference>
<organism evidence="2 3">
    <name type="scientific">Streptomyces longwoodensis</name>
    <dbReference type="NCBI Taxonomy" id="68231"/>
    <lineage>
        <taxon>Bacteria</taxon>
        <taxon>Bacillati</taxon>
        <taxon>Actinomycetota</taxon>
        <taxon>Actinomycetes</taxon>
        <taxon>Kitasatosporales</taxon>
        <taxon>Streptomycetaceae</taxon>
        <taxon>Streptomyces</taxon>
    </lineage>
</organism>
<dbReference type="PROSITE" id="PS50943">
    <property type="entry name" value="HTH_CROC1"/>
    <property type="match status" value="1"/>
</dbReference>
<dbReference type="Gene3D" id="3.30.450.180">
    <property type="match status" value="1"/>
</dbReference>
<accession>A0A117QQ57</accession>
<dbReference type="GO" id="GO:0003677">
    <property type="term" value="F:DNA binding"/>
    <property type="evidence" value="ECO:0007669"/>
    <property type="project" value="InterPro"/>
</dbReference>
<dbReference type="STRING" id="68231.AQJ30_04755"/>
<protein>
    <submittedName>
        <fullName evidence="2">XRE family transcriptional regulator</fullName>
    </submittedName>
</protein>
<dbReference type="Pfam" id="PF17765">
    <property type="entry name" value="MLTR_LBD"/>
    <property type="match status" value="1"/>
</dbReference>
<dbReference type="RefSeq" id="WP_067228739.1">
    <property type="nucleotide sequence ID" value="NZ_KQ948549.1"/>
</dbReference>
<dbReference type="SMART" id="SM00530">
    <property type="entry name" value="HTH_XRE"/>
    <property type="match status" value="1"/>
</dbReference>
<dbReference type="Proteomes" id="UP000053271">
    <property type="component" value="Unassembled WGS sequence"/>
</dbReference>
<dbReference type="Gene3D" id="1.10.260.40">
    <property type="entry name" value="lambda repressor-like DNA-binding domains"/>
    <property type="match status" value="1"/>
</dbReference>
<evidence type="ECO:0000313" key="3">
    <source>
        <dbReference type="Proteomes" id="UP000053271"/>
    </source>
</evidence>
<gene>
    <name evidence="2" type="ORF">AQJ30_04755</name>
</gene>
<feature type="domain" description="HTH cro/C1-type" evidence="1">
    <location>
        <begin position="36"/>
        <end position="87"/>
    </location>
</feature>
<reference evidence="2 3" key="1">
    <citation type="submission" date="2015-10" db="EMBL/GenBank/DDBJ databases">
        <title>Draft genome sequence of Streptomyces longwoodensis DSM 41677, type strain for the species Streptomyces longwoodensis.</title>
        <authorList>
            <person name="Ruckert C."/>
            <person name="Winkler A."/>
            <person name="Kalinowski J."/>
            <person name="Kampfer P."/>
            <person name="Glaeser S."/>
        </authorList>
    </citation>
    <scope>NUCLEOTIDE SEQUENCE [LARGE SCALE GENOMIC DNA]</scope>
    <source>
        <strain evidence="2 3">DSM 41677</strain>
    </source>
</reference>
<keyword evidence="3" id="KW-1185">Reference proteome</keyword>
<dbReference type="InterPro" id="IPR001387">
    <property type="entry name" value="Cro/C1-type_HTH"/>
</dbReference>
<name>A0A117QQ57_9ACTN</name>
<dbReference type="EMBL" id="LMWS01000007">
    <property type="protein sequence ID" value="KUN40679.1"/>
    <property type="molecule type" value="Genomic_DNA"/>
</dbReference>
<dbReference type="AlphaFoldDB" id="A0A117QQ57"/>
<sequence>MEDMPTTPGTGLGTMIRTWRDRLPPSAAGLPVGRGRRATGLRREELAELAGMSVDYVVRLEQGRATTPSPSVVAALARALHLSSAERDHLYRLARLAPPAPGVIHDHLPPGVQRVLTRLADVPVAVFAADWQLLWWNRGWAALLGDPSPAPPRRRNFARDRFPVDGSPPCLALWPVTETDQEATDVAVVSDLRRATGRFPQDERLARLVRELLAGNERFAALWATGEVAAHREDHKSIDHPAVGPVEVDCDVLTDGDSDLKIVILTAAPGSEDESKIQLATVTGPPATTPA</sequence>
<dbReference type="PANTHER" id="PTHR35010:SF2">
    <property type="entry name" value="BLL4672 PROTEIN"/>
    <property type="match status" value="1"/>
</dbReference>
<proteinExistence type="predicted"/>
<evidence type="ECO:0000313" key="2">
    <source>
        <dbReference type="EMBL" id="KUN40679.1"/>
    </source>
</evidence>
<dbReference type="SUPFAM" id="SSF47413">
    <property type="entry name" value="lambda repressor-like DNA-binding domains"/>
    <property type="match status" value="1"/>
</dbReference>
<dbReference type="InterPro" id="IPR010982">
    <property type="entry name" value="Lambda_DNA-bd_dom_sf"/>
</dbReference>
<dbReference type="Pfam" id="PF13560">
    <property type="entry name" value="HTH_31"/>
    <property type="match status" value="1"/>
</dbReference>
<dbReference type="InterPro" id="IPR041413">
    <property type="entry name" value="MLTR_LBD"/>
</dbReference>